<organism evidence="3 4">
    <name type="scientific">Candidatus Kaiserbacteria bacterium GW2011_GWC2_49_12</name>
    <dbReference type="NCBI Taxonomy" id="1618675"/>
    <lineage>
        <taxon>Bacteria</taxon>
        <taxon>Candidatus Kaiseribacteriota</taxon>
    </lineage>
</organism>
<proteinExistence type="predicted"/>
<reference evidence="3 4" key="1">
    <citation type="journal article" date="2015" name="Nature">
        <title>rRNA introns, odd ribosomes, and small enigmatic genomes across a large radiation of phyla.</title>
        <authorList>
            <person name="Brown C.T."/>
            <person name="Hug L.A."/>
            <person name="Thomas B.C."/>
            <person name="Sharon I."/>
            <person name="Castelle C.J."/>
            <person name="Singh A."/>
            <person name="Wilkins M.J."/>
            <person name="Williams K.H."/>
            <person name="Banfield J.F."/>
        </authorList>
    </citation>
    <scope>NUCLEOTIDE SEQUENCE [LARGE SCALE GENOMIC DNA]</scope>
</reference>
<gene>
    <name evidence="3" type="ORF">UY39_C0026G0013</name>
</gene>
<protein>
    <submittedName>
        <fullName evidence="3">Uncharacterized protein</fullName>
    </submittedName>
</protein>
<evidence type="ECO:0000313" key="4">
    <source>
        <dbReference type="Proteomes" id="UP000034589"/>
    </source>
</evidence>
<comment type="caution">
    <text evidence="3">The sequence shown here is derived from an EMBL/GenBank/DDBJ whole genome shotgun (WGS) entry which is preliminary data.</text>
</comment>
<keyword evidence="2" id="KW-0732">Signal</keyword>
<evidence type="ECO:0000313" key="3">
    <source>
        <dbReference type="EMBL" id="KKW06758.1"/>
    </source>
</evidence>
<dbReference type="PATRIC" id="fig|1618675.3.peg.372"/>
<dbReference type="Proteomes" id="UP000034589">
    <property type="component" value="Unassembled WGS sequence"/>
</dbReference>
<accession>A0A0G1VJU0</accession>
<feature type="signal peptide" evidence="2">
    <location>
        <begin position="1"/>
        <end position="22"/>
    </location>
</feature>
<dbReference type="AlphaFoldDB" id="A0A0G1VJU0"/>
<feature type="chain" id="PRO_5002540276" evidence="2">
    <location>
        <begin position="23"/>
        <end position="125"/>
    </location>
</feature>
<name>A0A0G1VJU0_9BACT</name>
<sequence length="125" mass="12719">MKLSAAFALATLAFSLPSAIHAATVISPGVNLSWNEVWTKENSPHVIEGPTQVRFGSLSIGSGTVVKFAADSSLRLHGNVVVTIEGTAPDPVYFTSIHDDSVGGDTNGDGSATAPAPGVMAKLGS</sequence>
<evidence type="ECO:0000256" key="1">
    <source>
        <dbReference type="SAM" id="MobiDB-lite"/>
    </source>
</evidence>
<evidence type="ECO:0000256" key="2">
    <source>
        <dbReference type="SAM" id="SignalP"/>
    </source>
</evidence>
<dbReference type="EMBL" id="LCPV01000026">
    <property type="protein sequence ID" value="KKW06758.1"/>
    <property type="molecule type" value="Genomic_DNA"/>
</dbReference>
<feature type="region of interest" description="Disordered" evidence="1">
    <location>
        <begin position="99"/>
        <end position="125"/>
    </location>
</feature>